<evidence type="ECO:0000313" key="1">
    <source>
        <dbReference type="EMBL" id="CAG8569482.1"/>
    </source>
</evidence>
<gene>
    <name evidence="1" type="ORF">DHETER_LOCUS5995</name>
</gene>
<comment type="caution">
    <text evidence="1">The sequence shown here is derived from an EMBL/GenBank/DDBJ whole genome shotgun (WGS) entry which is preliminary data.</text>
</comment>
<reference evidence="1" key="1">
    <citation type="submission" date="2021-06" db="EMBL/GenBank/DDBJ databases">
        <authorList>
            <person name="Kallberg Y."/>
            <person name="Tangrot J."/>
            <person name="Rosling A."/>
        </authorList>
    </citation>
    <scope>NUCLEOTIDE SEQUENCE</scope>
    <source>
        <strain evidence="1">IL203A</strain>
    </source>
</reference>
<accession>A0ACA9M9U0</accession>
<dbReference type="Proteomes" id="UP000789702">
    <property type="component" value="Unassembled WGS sequence"/>
</dbReference>
<proteinExistence type="predicted"/>
<name>A0ACA9M9U0_9GLOM</name>
<sequence length="794" mass="89440">MADQEIPESQAQRIRSDTHEARSERSYKAASHNPTVSHEASEEIDYLIYRYLLEHNYAHSAFVFNTEANVEKNAAAQKLDIASVKRDALAELNLIGKHICDVVLPDNESTEETNTNSPDGDSPPHGPNEIHRDGNNDNNIENRGNNNNSSTSNGNNNMSKSSGSGNVKSFISEGEVDVRNDFVSSKSDRDLPPPHSDHIPDTVSVQRRKRIRRNSESVRNEIIQSNSGSSMKPLKVSKIDDSKSDVSRRKKSKNNDDDVKSTSDADSIHSQDDPPESSKKPISTRGRKKSQKTVAFGSKIAVKKSKPLRSRLDQDSVSSKGDDDSKLDDFHRSVTSKDKGKLVQNFNFDEKSDFNLMFGSQSLKDKKLKPYDDDSHCDPHAIYSDSYDPETLPDDMEIDSPQNIPSPSSVIRNIPHPTRTLHQKSLIYKVDDKSHTLLNNLLRQGEEFMTCAWKPGDYVLATGGRDGKVRIWKDINGDATNTWKNVMSTTYHLITSHDPIVTWVEWTVKGDMIACSYDTGIAGVYRDDCIFRRKLDGHKSSVSKIKWSPKGDYLATVSCDVNNLILLWDLDGNYSRLDDLHKKTVTDVAWNDNALASCSSDGKVILWKLSSVNDKLEIRPFEYAGHDGEVFSIQWDPTKNYLASCARDGTCKIWSNENREPLQTISSEDGDITLAKWHPKSTTEQHWLLTTSKDSGIVRFWDALEPRCWHKIHLHQSHINTIEFSPDGRYFASGSKDSFLNIVDVKTYLTVETHCLGNDIMSIEWNHKSTQIAARLHNGNVYVVMVLDVRKKST</sequence>
<protein>
    <submittedName>
        <fullName evidence="1">15002_t:CDS:1</fullName>
    </submittedName>
</protein>
<dbReference type="EMBL" id="CAJVPU010007164">
    <property type="protein sequence ID" value="CAG8569482.1"/>
    <property type="molecule type" value="Genomic_DNA"/>
</dbReference>
<organism evidence="1 2">
    <name type="scientific">Dentiscutata heterogama</name>
    <dbReference type="NCBI Taxonomy" id="1316150"/>
    <lineage>
        <taxon>Eukaryota</taxon>
        <taxon>Fungi</taxon>
        <taxon>Fungi incertae sedis</taxon>
        <taxon>Mucoromycota</taxon>
        <taxon>Glomeromycotina</taxon>
        <taxon>Glomeromycetes</taxon>
        <taxon>Diversisporales</taxon>
        <taxon>Gigasporaceae</taxon>
        <taxon>Dentiscutata</taxon>
    </lineage>
</organism>
<keyword evidence="2" id="KW-1185">Reference proteome</keyword>
<evidence type="ECO:0000313" key="2">
    <source>
        <dbReference type="Proteomes" id="UP000789702"/>
    </source>
</evidence>